<comment type="caution">
    <text evidence="1">The sequence shown here is derived from an EMBL/GenBank/DDBJ whole genome shotgun (WGS) entry which is preliminary data.</text>
</comment>
<reference evidence="2" key="1">
    <citation type="journal article" date="2019" name="Int. J. Syst. Evol. Microbiol.">
        <title>The Global Catalogue of Microorganisms (GCM) 10K type strain sequencing project: providing services to taxonomists for standard genome sequencing and annotation.</title>
        <authorList>
            <consortium name="The Broad Institute Genomics Platform"/>
            <consortium name="The Broad Institute Genome Sequencing Center for Infectious Disease"/>
            <person name="Wu L."/>
            <person name="Ma J."/>
        </authorList>
    </citation>
    <scope>NUCLEOTIDE SEQUENCE [LARGE SCALE GENOMIC DNA]</scope>
    <source>
        <strain evidence="2">JCM 9687</strain>
    </source>
</reference>
<dbReference type="Proteomes" id="UP001500483">
    <property type="component" value="Unassembled WGS sequence"/>
</dbReference>
<accession>A0ABP6S2X5</accession>
<organism evidence="1 2">
    <name type="scientific">Saccharopolyspora gregorii</name>
    <dbReference type="NCBI Taxonomy" id="33914"/>
    <lineage>
        <taxon>Bacteria</taxon>
        <taxon>Bacillati</taxon>
        <taxon>Actinomycetota</taxon>
        <taxon>Actinomycetes</taxon>
        <taxon>Pseudonocardiales</taxon>
        <taxon>Pseudonocardiaceae</taxon>
        <taxon>Saccharopolyspora</taxon>
    </lineage>
</organism>
<evidence type="ECO:0000313" key="1">
    <source>
        <dbReference type="EMBL" id="GAA3366365.1"/>
    </source>
</evidence>
<name>A0ABP6S2X5_9PSEU</name>
<dbReference type="EMBL" id="BAAAYK010000039">
    <property type="protein sequence ID" value="GAA3366365.1"/>
    <property type="molecule type" value="Genomic_DNA"/>
</dbReference>
<gene>
    <name evidence="1" type="ORF">GCM10020366_69730</name>
</gene>
<keyword evidence="2" id="KW-1185">Reference proteome</keyword>
<protein>
    <submittedName>
        <fullName evidence="1">Uncharacterized protein</fullName>
    </submittedName>
</protein>
<proteinExistence type="predicted"/>
<sequence length="39" mass="4229">MVMRQSTRSFVESVDFTSSVGYGRGPGDRSGWDCAGADR</sequence>
<evidence type="ECO:0000313" key="2">
    <source>
        <dbReference type="Proteomes" id="UP001500483"/>
    </source>
</evidence>